<gene>
    <name evidence="1" type="ORF">AFM11_33455</name>
</gene>
<comment type="caution">
    <text evidence="1">The sequence shown here is derived from an EMBL/GenBank/DDBJ whole genome shotgun (WGS) entry which is preliminary data.</text>
</comment>
<name>A0A132PC42_9MYCO</name>
<keyword evidence="2" id="KW-1185">Reference proteome</keyword>
<accession>A0A132PC42</accession>
<sequence length="140" mass="15783">MIPSVCHELLAGDSALNTLGITADRIKERQSVDIRPFDSGHFIVVSADEQLYVPSINRGPRTLTVWVHTPWDRSRNYREIDRILNRIDDIYSGVTHAVGSDDVRVTMIRKTGRSGNLRDEGWKTIARNATYGVLYDEAAV</sequence>
<protein>
    <recommendedName>
        <fullName evidence="3">DUF3168 domain-containing protein</fullName>
    </recommendedName>
</protein>
<dbReference type="Proteomes" id="UP000070612">
    <property type="component" value="Unassembled WGS sequence"/>
</dbReference>
<evidence type="ECO:0008006" key="3">
    <source>
        <dbReference type="Google" id="ProtNLM"/>
    </source>
</evidence>
<dbReference type="EMBL" id="LGTW01000034">
    <property type="protein sequence ID" value="KWX19888.1"/>
    <property type="molecule type" value="Genomic_DNA"/>
</dbReference>
<reference evidence="1 2" key="1">
    <citation type="submission" date="2015-07" db="EMBL/GenBank/DDBJ databases">
        <title>A draft genome sequence of Mycobacterium wolinskyi.</title>
        <authorList>
            <person name="de Man T.J."/>
            <person name="Perry K.A."/>
            <person name="Coulliette A.D."/>
            <person name="Jensen B."/>
            <person name="Toney N.C."/>
            <person name="Limbago B.M."/>
            <person name="Noble-Wang J."/>
        </authorList>
    </citation>
    <scope>NUCLEOTIDE SEQUENCE [LARGE SCALE GENOMIC DNA]</scope>
    <source>
        <strain evidence="1 2">CDC_01</strain>
    </source>
</reference>
<evidence type="ECO:0000313" key="2">
    <source>
        <dbReference type="Proteomes" id="UP000070612"/>
    </source>
</evidence>
<dbReference type="AlphaFoldDB" id="A0A132PC42"/>
<evidence type="ECO:0000313" key="1">
    <source>
        <dbReference type="EMBL" id="KWX19888.1"/>
    </source>
</evidence>
<dbReference type="RefSeq" id="WP_067858705.1">
    <property type="nucleotide sequence ID" value="NZ_LGTW01000034.1"/>
</dbReference>
<proteinExistence type="predicted"/>
<dbReference type="PATRIC" id="fig|59750.3.peg.5022"/>
<organism evidence="1 2">
    <name type="scientific">Mycolicibacterium wolinskyi</name>
    <dbReference type="NCBI Taxonomy" id="59750"/>
    <lineage>
        <taxon>Bacteria</taxon>
        <taxon>Bacillati</taxon>
        <taxon>Actinomycetota</taxon>
        <taxon>Actinomycetes</taxon>
        <taxon>Mycobacteriales</taxon>
        <taxon>Mycobacteriaceae</taxon>
        <taxon>Mycolicibacterium</taxon>
    </lineage>
</organism>